<evidence type="ECO:0000313" key="2">
    <source>
        <dbReference type="EMBL" id="RHY42752.1"/>
    </source>
</evidence>
<dbReference type="Pfam" id="PF24906">
    <property type="entry name" value="Zf_WRKY19"/>
    <property type="match status" value="1"/>
</dbReference>
<evidence type="ECO:0000259" key="1">
    <source>
        <dbReference type="Pfam" id="PF24906"/>
    </source>
</evidence>
<gene>
    <name evidence="2" type="ORF">DYB38_013894</name>
</gene>
<feature type="domain" description="WRKY19-like zinc finger" evidence="1">
    <location>
        <begin position="92"/>
        <end position="114"/>
    </location>
</feature>
<comment type="caution">
    <text evidence="2">The sequence shown here is derived from an EMBL/GenBank/DDBJ whole genome shotgun (WGS) entry which is preliminary data.</text>
</comment>
<dbReference type="PANTHER" id="PTHR31827">
    <property type="entry name" value="EMB|CAB89363.1"/>
    <property type="match status" value="1"/>
</dbReference>
<reference evidence="2 3" key="1">
    <citation type="submission" date="2018-08" db="EMBL/GenBank/DDBJ databases">
        <title>Aphanomyces genome sequencing and annotation.</title>
        <authorList>
            <person name="Minardi D."/>
            <person name="Oidtmann B."/>
            <person name="Van Der Giezen M."/>
            <person name="Studholme D.J."/>
        </authorList>
    </citation>
    <scope>NUCLEOTIDE SEQUENCE [LARGE SCALE GENOMIC DNA]</scope>
    <source>
        <strain evidence="2 3">SA</strain>
    </source>
</reference>
<accession>A0A397CFV1</accession>
<sequence length="258" mass="28220">MTTQTTTHTTTTCVFKDCTQPVHSSFPSSSQSKCLFHRNRSRCEAPDCSNQAYARNRCVRHGAKQTCVANGCTQNRRLGLFCSKHADADSKKRCSVTGCDKLPHVRGLCVRHGGGRLCKAPDCTSHARIGLLCARHFHGLTSPSTSPRQVVAVAPLNIVTSPPIIRTSPTYRAAATSTTSVPMLIDLAATMGMPDTLDWAILSDLVADSTVTDTHADKAAAIEETTHSKCWSMHCQQEQPHNKYADDLEIWDALFYVM</sequence>
<dbReference type="VEuPathDB" id="FungiDB:H257_16449"/>
<proteinExistence type="predicted"/>
<organism evidence="2 3">
    <name type="scientific">Aphanomyces astaci</name>
    <name type="common">Crayfish plague agent</name>
    <dbReference type="NCBI Taxonomy" id="112090"/>
    <lineage>
        <taxon>Eukaryota</taxon>
        <taxon>Sar</taxon>
        <taxon>Stramenopiles</taxon>
        <taxon>Oomycota</taxon>
        <taxon>Saprolegniomycetes</taxon>
        <taxon>Saprolegniales</taxon>
        <taxon>Verrucalvaceae</taxon>
        <taxon>Aphanomyces</taxon>
    </lineage>
</organism>
<dbReference type="Proteomes" id="UP000265716">
    <property type="component" value="Unassembled WGS sequence"/>
</dbReference>
<name>A0A397CFV1_APHAT</name>
<dbReference type="InterPro" id="IPR056866">
    <property type="entry name" value="Znf_WRKY19"/>
</dbReference>
<protein>
    <recommendedName>
        <fullName evidence="1">WRKY19-like zinc finger domain-containing protein</fullName>
    </recommendedName>
</protein>
<dbReference type="EMBL" id="QUTC01008817">
    <property type="protein sequence ID" value="RHY42752.1"/>
    <property type="molecule type" value="Genomic_DNA"/>
</dbReference>
<dbReference type="PANTHER" id="PTHR31827:SF1">
    <property type="entry name" value="EMB|CAB89363.1"/>
    <property type="match status" value="1"/>
</dbReference>
<evidence type="ECO:0000313" key="3">
    <source>
        <dbReference type="Proteomes" id="UP000265716"/>
    </source>
</evidence>
<dbReference type="AlphaFoldDB" id="A0A397CFV1"/>